<keyword evidence="2 5" id="KW-0645">Protease</keyword>
<accession>A0A8T7LVB6</accession>
<dbReference type="EMBL" id="CP128399">
    <property type="protein sequence ID" value="WJW66706.1"/>
    <property type="molecule type" value="Genomic_DNA"/>
</dbReference>
<evidence type="ECO:0000259" key="8">
    <source>
        <dbReference type="Pfam" id="PF00082"/>
    </source>
</evidence>
<evidence type="ECO:0000256" key="1">
    <source>
        <dbReference type="ARBA" id="ARBA00011073"/>
    </source>
</evidence>
<dbReference type="Proteomes" id="UP001431572">
    <property type="component" value="Chromosome 1"/>
</dbReference>
<dbReference type="PANTHER" id="PTHR43806">
    <property type="entry name" value="PEPTIDASE S8"/>
    <property type="match status" value="1"/>
</dbReference>
<dbReference type="PROSITE" id="PS00138">
    <property type="entry name" value="SUBTILASE_SER"/>
    <property type="match status" value="1"/>
</dbReference>
<evidence type="ECO:0000256" key="5">
    <source>
        <dbReference type="PROSITE-ProRule" id="PRU01240"/>
    </source>
</evidence>
<feature type="transmembrane region" description="Helical" evidence="7">
    <location>
        <begin position="12"/>
        <end position="35"/>
    </location>
</feature>
<feature type="active site" description="Charge relay system" evidence="5">
    <location>
        <position position="238"/>
    </location>
</feature>
<dbReference type="PANTHER" id="PTHR43806:SF11">
    <property type="entry name" value="CEREVISIN-RELATED"/>
    <property type="match status" value="1"/>
</dbReference>
<protein>
    <submittedName>
        <fullName evidence="9">S8 family serine peptidase</fullName>
    </submittedName>
</protein>
<gene>
    <name evidence="9" type="ORF">HXX08_03000</name>
    <name evidence="10" type="ORF">OZ401_002519</name>
</gene>
<comment type="similarity">
    <text evidence="1 5 6">Belongs to the peptidase S8 family.</text>
</comment>
<keyword evidence="3 5" id="KW-0378">Hydrolase</keyword>
<evidence type="ECO:0000256" key="7">
    <source>
        <dbReference type="SAM" id="Phobius"/>
    </source>
</evidence>
<feature type="active site" description="Charge relay system" evidence="5">
    <location>
        <position position="396"/>
    </location>
</feature>
<dbReference type="InterPro" id="IPR023828">
    <property type="entry name" value="Peptidase_S8_Ser-AS"/>
</dbReference>
<dbReference type="InterPro" id="IPR015500">
    <property type="entry name" value="Peptidase_S8_subtilisin-rel"/>
</dbReference>
<feature type="active site" description="Charge relay system" evidence="5">
    <location>
        <position position="203"/>
    </location>
</feature>
<evidence type="ECO:0000256" key="2">
    <source>
        <dbReference type="ARBA" id="ARBA00022670"/>
    </source>
</evidence>
<dbReference type="SUPFAM" id="SSF117074">
    <property type="entry name" value="Hypothetical protein PA1324"/>
    <property type="match status" value="1"/>
</dbReference>
<reference evidence="9 11" key="1">
    <citation type="submission" date="2020-06" db="EMBL/GenBank/DDBJ databases">
        <title>Anoxygenic phototrophic Chloroflexota member uses a Type I reaction center.</title>
        <authorList>
            <person name="Tsuji J.M."/>
            <person name="Shaw N.A."/>
            <person name="Nagashima S."/>
            <person name="Venkiteswaran J."/>
            <person name="Schiff S.L."/>
            <person name="Hanada S."/>
            <person name="Tank M."/>
            <person name="Neufeld J.D."/>
        </authorList>
    </citation>
    <scope>NUCLEOTIDE SEQUENCE [LARGE SCALE GENOMIC DNA]</scope>
    <source>
        <strain evidence="9">L227-S17</strain>
    </source>
</reference>
<dbReference type="AlphaFoldDB" id="A0A8T7LVB6"/>
<dbReference type="GO" id="GO:0006508">
    <property type="term" value="P:proteolysis"/>
    <property type="evidence" value="ECO:0007669"/>
    <property type="project" value="UniProtKB-KW"/>
</dbReference>
<organism evidence="9 11">
    <name type="scientific">Candidatus Chlorohelix allophototropha</name>
    <dbReference type="NCBI Taxonomy" id="3003348"/>
    <lineage>
        <taxon>Bacteria</taxon>
        <taxon>Bacillati</taxon>
        <taxon>Chloroflexota</taxon>
        <taxon>Chloroflexia</taxon>
        <taxon>Candidatus Chloroheliales</taxon>
        <taxon>Candidatus Chloroheliaceae</taxon>
        <taxon>Candidatus Chlorohelix</taxon>
    </lineage>
</organism>
<dbReference type="PRINTS" id="PR00723">
    <property type="entry name" value="SUBTILISIN"/>
</dbReference>
<evidence type="ECO:0000313" key="12">
    <source>
        <dbReference type="Proteomes" id="UP001431572"/>
    </source>
</evidence>
<evidence type="ECO:0000313" key="11">
    <source>
        <dbReference type="Proteomes" id="UP000521676"/>
    </source>
</evidence>
<dbReference type="InterPro" id="IPR050131">
    <property type="entry name" value="Peptidase_S8_subtilisin-like"/>
</dbReference>
<proteinExistence type="inferred from homology"/>
<feature type="domain" description="Peptidase S8/S53" evidence="8">
    <location>
        <begin position="196"/>
        <end position="430"/>
    </location>
</feature>
<dbReference type="InterPro" id="IPR036852">
    <property type="entry name" value="Peptidase_S8/S53_dom_sf"/>
</dbReference>
<dbReference type="PROSITE" id="PS51892">
    <property type="entry name" value="SUBTILASE"/>
    <property type="match status" value="1"/>
</dbReference>
<name>A0A8T7LVB6_9CHLR</name>
<dbReference type="InterPro" id="IPR023827">
    <property type="entry name" value="Peptidase_S8_Asp-AS"/>
</dbReference>
<dbReference type="Pfam" id="PF00082">
    <property type="entry name" value="Peptidase_S8"/>
    <property type="match status" value="1"/>
</dbReference>
<keyword evidence="4 5" id="KW-0720">Serine protease</keyword>
<dbReference type="RefSeq" id="WP_341468600.1">
    <property type="nucleotide sequence ID" value="NZ_CP128399.1"/>
</dbReference>
<dbReference type="EMBL" id="JACATZ010000001">
    <property type="protein sequence ID" value="NWJ44823.1"/>
    <property type="molecule type" value="Genomic_DNA"/>
</dbReference>
<keyword evidence="7" id="KW-1133">Transmembrane helix</keyword>
<evidence type="ECO:0000256" key="6">
    <source>
        <dbReference type="RuleBase" id="RU003355"/>
    </source>
</evidence>
<dbReference type="Gene3D" id="3.40.50.200">
    <property type="entry name" value="Peptidase S8/S53 domain"/>
    <property type="match status" value="1"/>
</dbReference>
<dbReference type="InterPro" id="IPR022398">
    <property type="entry name" value="Peptidase_S8_His-AS"/>
</dbReference>
<evidence type="ECO:0000313" key="9">
    <source>
        <dbReference type="EMBL" id="NWJ44823.1"/>
    </source>
</evidence>
<dbReference type="PROSITE" id="PS00136">
    <property type="entry name" value="SUBTILASE_ASP"/>
    <property type="match status" value="1"/>
</dbReference>
<keyword evidence="12" id="KW-1185">Reference proteome</keyword>
<evidence type="ECO:0000313" key="10">
    <source>
        <dbReference type="EMBL" id="WJW66706.1"/>
    </source>
</evidence>
<sequence length="821" mass="88509">MKTRNGYSTFLRVAGYWLIFVLFAGLLLNCLPHFLAYPSNQSVSETSLDNTQHQPIPGEIIASFQPDSARILYNELRYNVIQTKGDSSYIGQRLPYSSLIEGVPKLREVFSKYGVWAADAIDPENGTYRLNANLNADVWAMLYEVQQSTQVRFAELDYPVYGFREPNDPYYLRGDQWGLAKIDAASAWDITTGSEDILIAVVDSGVAALHQDLEGKVVGGLNFIVTPPTISTIDDAGHGTFVAGVAAARGDNNYGIAGIAWGARILPIKVLNSRLQTSNAVVAMGINYATERHANIINLSLGAPERSEAVYEAVLKAYNQGVVLIGAAGNEGNSVPQYPASFDEVIAIGASNQFDGVAPFSNSGPEISLVAPGTSIFSLTWSQPNASVFGFDKGTSFSAPYGSGTVALMLSVNPSLTPSQVRNILEATADYPGAPIVQTPTTAISPTSTTALTPSVGFTTPAAVAPFSDTDTATATVPVTITQRTIAPVFSTTATPITPIYYDTRLGFGRLNAYRAVLAAQKGDPVASKRGQALIKVSGIPNPRDVVVTLTPGDTRVPFADGSLAFSNLPPGNYRLTAASSKYGLPNKTYPLQNFSFQITGNGNNTKNFAFDFSPSAKLLSSGVKFGAFVSLDSAPGGDTLYFDDTGHSIGKPFRQFWENNGGLLGLGYPISESFIENGMQVQYFERVVCEFHPEFAGTPFAVQVRRLGVEYSEKVKNNPAFNKVPEPTAVELANSQVFYWKETGHTLRGSFLKYWQDNGNWITLGLPISEPFNDGGRVVQYFEKQILELHPELSSESLDVLGALVARDYARTQGLLGPGY</sequence>
<evidence type="ECO:0000256" key="3">
    <source>
        <dbReference type="ARBA" id="ARBA00022801"/>
    </source>
</evidence>
<dbReference type="SUPFAM" id="SSF52743">
    <property type="entry name" value="Subtilisin-like"/>
    <property type="match status" value="1"/>
</dbReference>
<dbReference type="Proteomes" id="UP000521676">
    <property type="component" value="Unassembled WGS sequence"/>
</dbReference>
<reference evidence="10" key="2">
    <citation type="journal article" date="2024" name="Nature">
        <title>Anoxygenic phototroph of the Chloroflexota uses a type I reaction centre.</title>
        <authorList>
            <person name="Tsuji J.M."/>
            <person name="Shaw N.A."/>
            <person name="Nagashima S."/>
            <person name="Venkiteswaran J.J."/>
            <person name="Schiff S.L."/>
            <person name="Watanabe T."/>
            <person name="Fukui M."/>
            <person name="Hanada S."/>
            <person name="Tank M."/>
            <person name="Neufeld J.D."/>
        </authorList>
    </citation>
    <scope>NUCLEOTIDE SEQUENCE</scope>
    <source>
        <strain evidence="10">L227-S17</strain>
    </source>
</reference>
<dbReference type="PROSITE" id="PS00137">
    <property type="entry name" value="SUBTILASE_HIS"/>
    <property type="match status" value="1"/>
</dbReference>
<keyword evidence="7" id="KW-0812">Transmembrane</keyword>
<evidence type="ECO:0000256" key="4">
    <source>
        <dbReference type="ARBA" id="ARBA00022825"/>
    </source>
</evidence>
<dbReference type="GO" id="GO:0004252">
    <property type="term" value="F:serine-type endopeptidase activity"/>
    <property type="evidence" value="ECO:0007669"/>
    <property type="project" value="UniProtKB-UniRule"/>
</dbReference>
<keyword evidence="7" id="KW-0472">Membrane</keyword>
<dbReference type="InterPro" id="IPR000209">
    <property type="entry name" value="Peptidase_S8/S53_dom"/>
</dbReference>